<keyword evidence="2" id="KW-1185">Reference proteome</keyword>
<evidence type="ECO:0000313" key="1">
    <source>
        <dbReference type="EMBL" id="GIL59755.1"/>
    </source>
</evidence>
<dbReference type="Proteomes" id="UP000747399">
    <property type="component" value="Unassembled WGS sequence"/>
</dbReference>
<proteinExistence type="predicted"/>
<dbReference type="AlphaFoldDB" id="A0A8J4F7M5"/>
<reference evidence="1" key="1">
    <citation type="journal article" date="2021" name="Proc. Natl. Acad. Sci. U.S.A.">
        <title>Three genomes in the algal genus Volvox reveal the fate of a haploid sex-determining region after a transition to homothallism.</title>
        <authorList>
            <person name="Yamamoto K."/>
            <person name="Hamaji T."/>
            <person name="Kawai-Toyooka H."/>
            <person name="Matsuzaki R."/>
            <person name="Takahashi F."/>
            <person name="Nishimura Y."/>
            <person name="Kawachi M."/>
            <person name="Noguchi H."/>
            <person name="Minakuchi Y."/>
            <person name="Umen J.G."/>
            <person name="Toyoda A."/>
            <person name="Nozaki H."/>
        </authorList>
    </citation>
    <scope>NUCLEOTIDE SEQUENCE</scope>
    <source>
        <strain evidence="1">NIES-3780</strain>
    </source>
</reference>
<feature type="non-terminal residue" evidence="1">
    <location>
        <position position="114"/>
    </location>
</feature>
<organism evidence="1 2">
    <name type="scientific">Volvox africanus</name>
    <dbReference type="NCBI Taxonomy" id="51714"/>
    <lineage>
        <taxon>Eukaryota</taxon>
        <taxon>Viridiplantae</taxon>
        <taxon>Chlorophyta</taxon>
        <taxon>core chlorophytes</taxon>
        <taxon>Chlorophyceae</taxon>
        <taxon>CS clade</taxon>
        <taxon>Chlamydomonadales</taxon>
        <taxon>Volvocaceae</taxon>
        <taxon>Volvox</taxon>
    </lineage>
</organism>
<comment type="caution">
    <text evidence="1">The sequence shown here is derived from an EMBL/GenBank/DDBJ whole genome shotgun (WGS) entry which is preliminary data.</text>
</comment>
<gene>
    <name evidence="1" type="ORF">Vafri_14482</name>
</gene>
<accession>A0A8J4F7M5</accession>
<dbReference type="EMBL" id="BNCO01000036">
    <property type="protein sequence ID" value="GIL59755.1"/>
    <property type="molecule type" value="Genomic_DNA"/>
</dbReference>
<name>A0A8J4F7M5_9CHLO</name>
<evidence type="ECO:0000313" key="2">
    <source>
        <dbReference type="Proteomes" id="UP000747399"/>
    </source>
</evidence>
<sequence length="114" mass="12569">MTLRVHKRMMTSVALVLTTHPHLQLLREAPGKGLRRLPPRPVARQQLHRHAFTVVRPLHHTSKGTLSAHHLRQLHYTAATTTTIATAATGTFQAGADGVAAHRFEKAIVVIRNG</sequence>
<protein>
    <submittedName>
        <fullName evidence="1">Uncharacterized protein</fullName>
    </submittedName>
</protein>